<comment type="similarity">
    <text evidence="3">Belongs to the RimP family.</text>
</comment>
<sequence length="181" mass="19549">MIVPEPDRAHIRKAVSDRGLDLEELREDERAATWRVTVVVDGDGGVSLDTLAALSTELDPLAEQWGGADRPVTLEVTSRGVDAPLVERRHWRRAHGRQVDIEYTDGATGPARGRVGEIDETAGTVRIVSKAGRGINVGSVALDDVASAVIRVEFRPAPQDEIDLLQEPGQTGSGVREGEDR</sequence>
<evidence type="ECO:0000256" key="3">
    <source>
        <dbReference type="HAMAP-Rule" id="MF_01077"/>
    </source>
</evidence>
<evidence type="ECO:0000313" key="7">
    <source>
        <dbReference type="Proteomes" id="UP001595836"/>
    </source>
</evidence>
<dbReference type="InterPro" id="IPR028989">
    <property type="entry name" value="RimP_N"/>
</dbReference>
<evidence type="ECO:0000256" key="4">
    <source>
        <dbReference type="SAM" id="MobiDB-lite"/>
    </source>
</evidence>
<keyword evidence="1 3" id="KW-0963">Cytoplasm</keyword>
<evidence type="ECO:0000259" key="5">
    <source>
        <dbReference type="Pfam" id="PF02576"/>
    </source>
</evidence>
<evidence type="ECO:0000256" key="1">
    <source>
        <dbReference type="ARBA" id="ARBA00022490"/>
    </source>
</evidence>
<comment type="caution">
    <text evidence="6">The sequence shown here is derived from an EMBL/GenBank/DDBJ whole genome shotgun (WGS) entry which is preliminary data.</text>
</comment>
<evidence type="ECO:0000313" key="6">
    <source>
        <dbReference type="EMBL" id="MFC4755049.1"/>
    </source>
</evidence>
<keyword evidence="2 3" id="KW-0690">Ribosome biogenesis</keyword>
<name>A0ABV9PRF0_9ACTN</name>
<dbReference type="PANTHER" id="PTHR33867">
    <property type="entry name" value="RIBOSOME MATURATION FACTOR RIMP"/>
    <property type="match status" value="1"/>
</dbReference>
<accession>A0ABV9PRF0</accession>
<dbReference type="RefSeq" id="WP_344990911.1">
    <property type="nucleotide sequence ID" value="NZ_BAABCD010000015.1"/>
</dbReference>
<gene>
    <name evidence="3 6" type="primary">rimP</name>
    <name evidence="6" type="ORF">ACFO7U_09670</name>
</gene>
<protein>
    <recommendedName>
        <fullName evidence="3">Ribosome maturation factor RimP</fullName>
    </recommendedName>
</protein>
<comment type="subcellular location">
    <subcellularLocation>
        <location evidence="3">Cytoplasm</location>
    </subcellularLocation>
</comment>
<proteinExistence type="inferred from homology"/>
<dbReference type="PANTHER" id="PTHR33867:SF1">
    <property type="entry name" value="RIBOSOME MATURATION FACTOR RIMP"/>
    <property type="match status" value="1"/>
</dbReference>
<comment type="function">
    <text evidence="3">Required for maturation of 30S ribosomal subunits.</text>
</comment>
<organism evidence="6 7">
    <name type="scientific">Dietzia aurantiaca</name>
    <dbReference type="NCBI Taxonomy" id="983873"/>
    <lineage>
        <taxon>Bacteria</taxon>
        <taxon>Bacillati</taxon>
        <taxon>Actinomycetota</taxon>
        <taxon>Actinomycetes</taxon>
        <taxon>Mycobacteriales</taxon>
        <taxon>Dietziaceae</taxon>
        <taxon>Dietzia</taxon>
    </lineage>
</organism>
<dbReference type="Pfam" id="PF02576">
    <property type="entry name" value="RimP_N"/>
    <property type="match status" value="1"/>
</dbReference>
<dbReference type="EMBL" id="JBHSHP010000022">
    <property type="protein sequence ID" value="MFC4755049.1"/>
    <property type="molecule type" value="Genomic_DNA"/>
</dbReference>
<dbReference type="InterPro" id="IPR035956">
    <property type="entry name" value="RimP_N_sf"/>
</dbReference>
<dbReference type="Gene3D" id="3.30.300.70">
    <property type="entry name" value="RimP-like superfamily, N-terminal"/>
    <property type="match status" value="1"/>
</dbReference>
<feature type="region of interest" description="Disordered" evidence="4">
    <location>
        <begin position="160"/>
        <end position="181"/>
    </location>
</feature>
<dbReference type="SUPFAM" id="SSF75420">
    <property type="entry name" value="YhbC-like, N-terminal domain"/>
    <property type="match status" value="1"/>
</dbReference>
<reference evidence="7" key="1">
    <citation type="journal article" date="2019" name="Int. J. Syst. Evol. Microbiol.">
        <title>The Global Catalogue of Microorganisms (GCM) 10K type strain sequencing project: providing services to taxonomists for standard genome sequencing and annotation.</title>
        <authorList>
            <consortium name="The Broad Institute Genomics Platform"/>
            <consortium name="The Broad Institute Genome Sequencing Center for Infectious Disease"/>
            <person name="Wu L."/>
            <person name="Ma J."/>
        </authorList>
    </citation>
    <scope>NUCLEOTIDE SEQUENCE [LARGE SCALE GENOMIC DNA]</scope>
    <source>
        <strain evidence="7">JCM 11882</strain>
    </source>
</reference>
<dbReference type="Proteomes" id="UP001595836">
    <property type="component" value="Unassembled WGS sequence"/>
</dbReference>
<feature type="domain" description="Ribosome maturation factor RimP N-terminal" evidence="5">
    <location>
        <begin position="11"/>
        <end position="82"/>
    </location>
</feature>
<dbReference type="HAMAP" id="MF_01077">
    <property type="entry name" value="RimP"/>
    <property type="match status" value="1"/>
</dbReference>
<keyword evidence="7" id="KW-1185">Reference proteome</keyword>
<dbReference type="InterPro" id="IPR003728">
    <property type="entry name" value="Ribosome_maturation_RimP"/>
</dbReference>
<evidence type="ECO:0000256" key="2">
    <source>
        <dbReference type="ARBA" id="ARBA00022517"/>
    </source>
</evidence>